<dbReference type="GO" id="GO:0033962">
    <property type="term" value="P:P-body assembly"/>
    <property type="evidence" value="ECO:0007669"/>
    <property type="project" value="TreeGrafter"/>
</dbReference>
<name>S8CIK4_9LAMI</name>
<dbReference type="GO" id="GO:0003723">
    <property type="term" value="F:RNA binding"/>
    <property type="evidence" value="ECO:0007669"/>
    <property type="project" value="TreeGrafter"/>
</dbReference>
<dbReference type="Proteomes" id="UP000015453">
    <property type="component" value="Unassembled WGS sequence"/>
</dbReference>
<dbReference type="GO" id="GO:0000932">
    <property type="term" value="C:P-body"/>
    <property type="evidence" value="ECO:0007669"/>
    <property type="project" value="TreeGrafter"/>
</dbReference>
<evidence type="ECO:0000256" key="1">
    <source>
        <dbReference type="SAM" id="MobiDB-lite"/>
    </source>
</evidence>
<evidence type="ECO:0000313" key="2">
    <source>
        <dbReference type="EMBL" id="EPS66560.1"/>
    </source>
</evidence>
<dbReference type="PANTHER" id="PTHR21551">
    <property type="entry name" value="TOPOISOMERASE II-ASSOCIATED PROTEIN PAT1"/>
    <property type="match status" value="1"/>
</dbReference>
<comment type="caution">
    <text evidence="2">The sequence shown here is derived from an EMBL/GenBank/DDBJ whole genome shotgun (WGS) entry which is preliminary data.</text>
</comment>
<dbReference type="GO" id="GO:0000290">
    <property type="term" value="P:deadenylation-dependent decapping of nuclear-transcribed mRNA"/>
    <property type="evidence" value="ECO:0007669"/>
    <property type="project" value="InterPro"/>
</dbReference>
<gene>
    <name evidence="2" type="ORF">M569_08215</name>
</gene>
<dbReference type="AlphaFoldDB" id="S8CIK4"/>
<feature type="region of interest" description="Disordered" evidence="1">
    <location>
        <begin position="404"/>
        <end position="426"/>
    </location>
</feature>
<protein>
    <recommendedName>
        <fullName evidence="4">mRNA decay factor PAT1 domain-containing protein</fullName>
    </recommendedName>
</protein>
<evidence type="ECO:0000313" key="3">
    <source>
        <dbReference type="Proteomes" id="UP000015453"/>
    </source>
</evidence>
<dbReference type="EMBL" id="AUSU01003619">
    <property type="protein sequence ID" value="EPS66560.1"/>
    <property type="molecule type" value="Genomic_DNA"/>
</dbReference>
<feature type="non-terminal residue" evidence="2">
    <location>
        <position position="1"/>
    </location>
</feature>
<sequence>DYSLFDASRYDFFGKGFVDGLELGGLEEEDKGAASLTGTIVDGDDEFNDYRLFQRDEGLGMDSSSDIDDLATTFAKINRDVSGPRHPGVIGDRASGSFSRESSSATDWAREADYPDWLDHQLPDFDIYEENKRWSSQPHISSVKPLYRTSSCPQEQHQPIQHVFPSNPILEPPELAFNSFPPLGSHPDLRHNNARHLSLPLASSGLTPAYSLPSSSLSSDPAFLSPGSNYWFRSANSSLSHMASISRQNQMMNEFSNRAGVLHGDPSIFLNGILQFEYRNRLSPTYSLEPSGLSQFPGFQSELYNTFPSPSHWSKYGKREQKSKSGGKGKNSARIPYQLSDSLSDKSDGALMGFSSKYMTADEIDSILRIQHASNHGNDPYKDDYYHQARLAKKYAEMRKKYRFCPSNQKEQSSRSRNGSDSQPRFQVDSFGRVCLSSSRRFQPLLELEPPPVALGEINAEPKLSDKPLEKESMVAARVIIEDGFSLLLDVDDIDRLLQSTQPQDGGSHLRRKRHSLLEGLATSLKLVDHLRKSGNYASSVKDDVVFLRIVSVSKGRKLILKYLRLLQPGSELARIACMAILCHLRFLFGGRPSDPEAASTVDELAMTVSQCVNGMDLRSLSACLAAVVCSSEQPPLRPLGSVAGDGASVILKSVLDRATYLRSSDPQFFGGIPPYLALWQASFDAFFSLLTKYCVCKYDSAVHLVSRRMASGDALEAARTVGREMPVELLCASVPHTDESQKKLLLNFSQRSVPLSGFNVHGRIDPESVAG</sequence>
<proteinExistence type="predicted"/>
<feature type="compositionally biased region" description="Polar residues" evidence="1">
    <location>
        <begin position="406"/>
        <end position="425"/>
    </location>
</feature>
<keyword evidence="3" id="KW-1185">Reference proteome</keyword>
<dbReference type="PANTHER" id="PTHR21551:SF24">
    <property type="entry name" value="PROTEIN PAT1 HOMOLOG 2"/>
    <property type="match status" value="1"/>
</dbReference>
<organism evidence="2 3">
    <name type="scientific">Genlisea aurea</name>
    <dbReference type="NCBI Taxonomy" id="192259"/>
    <lineage>
        <taxon>Eukaryota</taxon>
        <taxon>Viridiplantae</taxon>
        <taxon>Streptophyta</taxon>
        <taxon>Embryophyta</taxon>
        <taxon>Tracheophyta</taxon>
        <taxon>Spermatophyta</taxon>
        <taxon>Magnoliopsida</taxon>
        <taxon>eudicotyledons</taxon>
        <taxon>Gunneridae</taxon>
        <taxon>Pentapetalae</taxon>
        <taxon>asterids</taxon>
        <taxon>lamiids</taxon>
        <taxon>Lamiales</taxon>
        <taxon>Lentibulariaceae</taxon>
        <taxon>Genlisea</taxon>
    </lineage>
</organism>
<dbReference type="InterPro" id="IPR039900">
    <property type="entry name" value="Pat1-like"/>
</dbReference>
<accession>S8CIK4</accession>
<feature type="region of interest" description="Disordered" evidence="1">
    <location>
        <begin position="311"/>
        <end position="341"/>
    </location>
</feature>
<reference evidence="2 3" key="1">
    <citation type="journal article" date="2013" name="BMC Genomics">
        <title>The miniature genome of a carnivorous plant Genlisea aurea contains a low number of genes and short non-coding sequences.</title>
        <authorList>
            <person name="Leushkin E.V."/>
            <person name="Sutormin R.A."/>
            <person name="Nabieva E.R."/>
            <person name="Penin A.A."/>
            <person name="Kondrashov A.S."/>
            <person name="Logacheva M.D."/>
        </authorList>
    </citation>
    <scope>NUCLEOTIDE SEQUENCE [LARGE SCALE GENOMIC DNA]</scope>
</reference>
<evidence type="ECO:0008006" key="4">
    <source>
        <dbReference type="Google" id="ProtNLM"/>
    </source>
</evidence>
<dbReference type="OrthoDB" id="74835at2759"/>